<keyword evidence="2" id="KW-0732">Signal</keyword>
<keyword evidence="4" id="KW-1185">Reference proteome</keyword>
<name>A0AAN8JP33_PATCE</name>
<protein>
    <submittedName>
        <fullName evidence="3">Uncharacterized protein</fullName>
    </submittedName>
</protein>
<evidence type="ECO:0000313" key="4">
    <source>
        <dbReference type="Proteomes" id="UP001347796"/>
    </source>
</evidence>
<feature type="region of interest" description="Disordered" evidence="1">
    <location>
        <begin position="77"/>
        <end position="140"/>
    </location>
</feature>
<dbReference type="Proteomes" id="UP001347796">
    <property type="component" value="Unassembled WGS sequence"/>
</dbReference>
<organism evidence="3 4">
    <name type="scientific">Patella caerulea</name>
    <name type="common">Rayed Mediterranean limpet</name>
    <dbReference type="NCBI Taxonomy" id="87958"/>
    <lineage>
        <taxon>Eukaryota</taxon>
        <taxon>Metazoa</taxon>
        <taxon>Spiralia</taxon>
        <taxon>Lophotrochozoa</taxon>
        <taxon>Mollusca</taxon>
        <taxon>Gastropoda</taxon>
        <taxon>Patellogastropoda</taxon>
        <taxon>Patelloidea</taxon>
        <taxon>Patellidae</taxon>
        <taxon>Patella</taxon>
    </lineage>
</organism>
<sequence>MTSVGVMFITLAVGVCWLESVKAQKDRCVSAYYDRQHAVSFFGDHSDWKYGFREEINEESGYSKSPNKQCVRVRDRKLENHDSNKDLHQDNKDNLNKNNIQQQKTPATKYKGSKRKRKREKQKKLRRKKNNNHVKKSKGG</sequence>
<proteinExistence type="predicted"/>
<evidence type="ECO:0000256" key="1">
    <source>
        <dbReference type="SAM" id="MobiDB-lite"/>
    </source>
</evidence>
<feature type="signal peptide" evidence="2">
    <location>
        <begin position="1"/>
        <end position="23"/>
    </location>
</feature>
<reference evidence="3 4" key="1">
    <citation type="submission" date="2024-01" db="EMBL/GenBank/DDBJ databases">
        <title>The genome of the rayed Mediterranean limpet Patella caerulea (Linnaeus, 1758).</title>
        <authorList>
            <person name="Anh-Thu Weber A."/>
            <person name="Halstead-Nussloch G."/>
        </authorList>
    </citation>
    <scope>NUCLEOTIDE SEQUENCE [LARGE SCALE GENOMIC DNA]</scope>
    <source>
        <strain evidence="3">AATW-2023a</strain>
        <tissue evidence="3">Whole specimen</tissue>
    </source>
</reference>
<accession>A0AAN8JP33</accession>
<feature type="compositionally biased region" description="Basic and acidic residues" evidence="1">
    <location>
        <begin position="77"/>
        <end position="95"/>
    </location>
</feature>
<dbReference type="AlphaFoldDB" id="A0AAN8JP33"/>
<feature type="compositionally biased region" description="Polar residues" evidence="1">
    <location>
        <begin position="96"/>
        <end position="106"/>
    </location>
</feature>
<feature type="chain" id="PRO_5042932491" evidence="2">
    <location>
        <begin position="24"/>
        <end position="140"/>
    </location>
</feature>
<evidence type="ECO:0000313" key="3">
    <source>
        <dbReference type="EMBL" id="KAK6178820.1"/>
    </source>
</evidence>
<dbReference type="EMBL" id="JAZGQO010000008">
    <property type="protein sequence ID" value="KAK6178820.1"/>
    <property type="molecule type" value="Genomic_DNA"/>
</dbReference>
<evidence type="ECO:0000256" key="2">
    <source>
        <dbReference type="SAM" id="SignalP"/>
    </source>
</evidence>
<gene>
    <name evidence="3" type="ORF">SNE40_011317</name>
</gene>
<feature type="compositionally biased region" description="Basic residues" evidence="1">
    <location>
        <begin position="111"/>
        <end position="140"/>
    </location>
</feature>
<comment type="caution">
    <text evidence="3">The sequence shown here is derived from an EMBL/GenBank/DDBJ whole genome shotgun (WGS) entry which is preliminary data.</text>
</comment>